<accession>A0ACB8UZR5</accession>
<gene>
    <name evidence="1" type="ORF">LOY88_002168</name>
</gene>
<organism evidence="1">
    <name type="scientific">Ophidiomyces ophidiicola</name>
    <dbReference type="NCBI Taxonomy" id="1387563"/>
    <lineage>
        <taxon>Eukaryota</taxon>
        <taxon>Fungi</taxon>
        <taxon>Dikarya</taxon>
        <taxon>Ascomycota</taxon>
        <taxon>Pezizomycotina</taxon>
        <taxon>Eurotiomycetes</taxon>
        <taxon>Eurotiomycetidae</taxon>
        <taxon>Onygenales</taxon>
        <taxon>Onygenaceae</taxon>
        <taxon>Ophidiomyces</taxon>
    </lineage>
</organism>
<proteinExistence type="predicted"/>
<sequence length="299" mass="33003">MSSTRKRANGVVTETAASSRPKRGAVAKDIAGPTSGPATKRATKPKANTGSKRSSTEQKTPEKSTIEVSRKRKATATKDGSNDASNVEVGKKRSKTRKTEADGKKAVRSIQANTKSNSNVKTKKDESTGARTYWLMKAEPESRLEKGVDVKFSIDDLREAKEPEPWDGVRNATARNHMRSMKKGDLALFYHSNCKVPGIAGTMEIVQEHSIDESAFDPAHPYYDPKSSRDNPKWEVVHVQFRSKLKKLITLAELKSLGKPGSALEDLQMLKQSRLSVSSVTPEQWEFIMGLAEEEDAEE</sequence>
<reference evidence="1" key="1">
    <citation type="journal article" date="2022" name="bioRxiv">
        <title>Population genetic analysis of Ophidiomyces ophidiicola, the causative agent of snake fungal disease, indicates recent introductions to the USA.</title>
        <authorList>
            <person name="Ladner J.T."/>
            <person name="Palmer J.M."/>
            <person name="Ettinger C.L."/>
            <person name="Stajich J.E."/>
            <person name="Farrell T.M."/>
            <person name="Glorioso B.M."/>
            <person name="Lawson B."/>
            <person name="Price S.J."/>
            <person name="Stengle A.G."/>
            <person name="Grear D.A."/>
            <person name="Lorch J.M."/>
        </authorList>
    </citation>
    <scope>NUCLEOTIDE SEQUENCE</scope>
    <source>
        <strain evidence="1">NWHC 24266-5</strain>
    </source>
</reference>
<comment type="caution">
    <text evidence="1">The sequence shown here is derived from an EMBL/GenBank/DDBJ whole genome shotgun (WGS) entry which is preliminary data.</text>
</comment>
<evidence type="ECO:0000313" key="1">
    <source>
        <dbReference type="EMBL" id="KAI2389202.1"/>
    </source>
</evidence>
<dbReference type="EMBL" id="JALBCA010000025">
    <property type="protein sequence ID" value="KAI2389202.1"/>
    <property type="molecule type" value="Genomic_DNA"/>
</dbReference>
<protein>
    <submittedName>
        <fullName evidence="1">Uncharacterized protein</fullName>
    </submittedName>
</protein>
<name>A0ACB8UZR5_9EURO</name>